<feature type="compositionally biased region" description="Low complexity" evidence="4">
    <location>
        <begin position="515"/>
        <end position="533"/>
    </location>
</feature>
<dbReference type="PROSITE" id="PS00633">
    <property type="entry name" value="BROMODOMAIN_1"/>
    <property type="match status" value="2"/>
</dbReference>
<dbReference type="InterPro" id="IPR043508">
    <property type="entry name" value="Bromo_Brdt_I"/>
</dbReference>
<feature type="compositionally biased region" description="Basic and acidic residues" evidence="4">
    <location>
        <begin position="579"/>
        <end position="590"/>
    </location>
</feature>
<evidence type="ECO:0000313" key="7">
    <source>
        <dbReference type="EMBL" id="KFM66110.1"/>
    </source>
</evidence>
<dbReference type="STRING" id="407821.A0A087TLX1"/>
<keyword evidence="8" id="KW-1185">Reference proteome</keyword>
<dbReference type="InterPro" id="IPR036427">
    <property type="entry name" value="Bromodomain-like_sf"/>
</dbReference>
<dbReference type="SMART" id="SM00297">
    <property type="entry name" value="BROMO"/>
    <property type="match status" value="2"/>
</dbReference>
<feature type="compositionally biased region" description="Basic and acidic residues" evidence="4">
    <location>
        <begin position="539"/>
        <end position="555"/>
    </location>
</feature>
<dbReference type="Pfam" id="PF00439">
    <property type="entry name" value="Bromodomain"/>
    <property type="match status" value="2"/>
</dbReference>
<feature type="compositionally biased region" description="Basic residues" evidence="4">
    <location>
        <begin position="568"/>
        <end position="578"/>
    </location>
</feature>
<feature type="compositionally biased region" description="Low complexity" evidence="4">
    <location>
        <begin position="798"/>
        <end position="823"/>
    </location>
</feature>
<dbReference type="CDD" id="cd05498">
    <property type="entry name" value="Bromo_Brdt_II_like"/>
    <property type="match status" value="1"/>
</dbReference>
<dbReference type="CDD" id="cd05497">
    <property type="entry name" value="Bromo_Brdt_I_like"/>
    <property type="match status" value="1"/>
</dbReference>
<reference evidence="7 8" key="1">
    <citation type="submission" date="2013-11" db="EMBL/GenBank/DDBJ databases">
        <title>Genome sequencing of Stegodyphus mimosarum.</title>
        <authorList>
            <person name="Bechsgaard J."/>
        </authorList>
    </citation>
    <scope>NUCLEOTIDE SEQUENCE [LARGE SCALE GENOMIC DNA]</scope>
</reference>
<feature type="compositionally biased region" description="Polar residues" evidence="4">
    <location>
        <begin position="290"/>
        <end position="299"/>
    </location>
</feature>
<name>A0A087TLX1_STEMI</name>
<evidence type="ECO:0000259" key="6">
    <source>
        <dbReference type="PROSITE" id="PS51525"/>
    </source>
</evidence>
<dbReference type="InterPro" id="IPR001487">
    <property type="entry name" value="Bromodomain"/>
</dbReference>
<dbReference type="Proteomes" id="UP000054359">
    <property type="component" value="Unassembled WGS sequence"/>
</dbReference>
<gene>
    <name evidence="7" type="ORF">X975_10997</name>
</gene>
<feature type="domain" description="Bromo" evidence="5">
    <location>
        <begin position="405"/>
        <end position="477"/>
    </location>
</feature>
<feature type="compositionally biased region" description="Polar residues" evidence="4">
    <location>
        <begin position="498"/>
        <end position="509"/>
    </location>
</feature>
<feature type="domain" description="NET" evidence="6">
    <location>
        <begin position="653"/>
        <end position="735"/>
    </location>
</feature>
<dbReference type="FunFam" id="1.20.920.10:FF:000002">
    <property type="entry name" value="Bromodomain-containing protein 4"/>
    <property type="match status" value="1"/>
</dbReference>
<dbReference type="OMA" id="GGMDQHT"/>
<keyword evidence="1" id="KW-0677">Repeat</keyword>
<evidence type="ECO:0000256" key="2">
    <source>
        <dbReference type="ARBA" id="ARBA00023117"/>
    </source>
</evidence>
<evidence type="ECO:0000256" key="1">
    <source>
        <dbReference type="ARBA" id="ARBA00022737"/>
    </source>
</evidence>
<evidence type="ECO:0000256" key="3">
    <source>
        <dbReference type="PROSITE-ProRule" id="PRU00035"/>
    </source>
</evidence>
<dbReference type="GO" id="GO:0000785">
    <property type="term" value="C:chromatin"/>
    <property type="evidence" value="ECO:0007669"/>
    <property type="project" value="TreeGrafter"/>
</dbReference>
<feature type="compositionally biased region" description="Basic and acidic residues" evidence="4">
    <location>
        <begin position="745"/>
        <end position="763"/>
    </location>
</feature>
<accession>A0A087TLX1</accession>
<dbReference type="PROSITE" id="PS50014">
    <property type="entry name" value="BROMODOMAIN_2"/>
    <property type="match status" value="2"/>
</dbReference>
<feature type="compositionally biased region" description="Polar residues" evidence="4">
    <location>
        <begin position="181"/>
        <end position="200"/>
    </location>
</feature>
<feature type="domain" description="Bromo" evidence="5">
    <location>
        <begin position="64"/>
        <end position="136"/>
    </location>
</feature>
<dbReference type="PANTHER" id="PTHR22880">
    <property type="entry name" value="FALZ-RELATED BROMODOMAIN-CONTAINING PROTEINS"/>
    <property type="match status" value="1"/>
</dbReference>
<dbReference type="InterPro" id="IPR050935">
    <property type="entry name" value="Bromo_chromatin_reader"/>
</dbReference>
<dbReference type="InterPro" id="IPR043509">
    <property type="entry name" value="Bromo_Brdt_II"/>
</dbReference>
<dbReference type="InterPro" id="IPR018359">
    <property type="entry name" value="Bromodomain_CS"/>
</dbReference>
<dbReference type="EMBL" id="KK115822">
    <property type="protein sequence ID" value="KFM66110.1"/>
    <property type="molecule type" value="Genomic_DNA"/>
</dbReference>
<evidence type="ECO:0000256" key="4">
    <source>
        <dbReference type="SAM" id="MobiDB-lite"/>
    </source>
</evidence>
<organism evidence="7 8">
    <name type="scientific">Stegodyphus mimosarum</name>
    <name type="common">African social velvet spider</name>
    <dbReference type="NCBI Taxonomy" id="407821"/>
    <lineage>
        <taxon>Eukaryota</taxon>
        <taxon>Metazoa</taxon>
        <taxon>Ecdysozoa</taxon>
        <taxon>Arthropoda</taxon>
        <taxon>Chelicerata</taxon>
        <taxon>Arachnida</taxon>
        <taxon>Araneae</taxon>
        <taxon>Araneomorphae</taxon>
        <taxon>Entelegynae</taxon>
        <taxon>Eresoidea</taxon>
        <taxon>Eresidae</taxon>
        <taxon>Stegodyphus</taxon>
    </lineage>
</organism>
<dbReference type="InterPro" id="IPR038336">
    <property type="entry name" value="NET_sf"/>
</dbReference>
<dbReference type="GO" id="GO:0005634">
    <property type="term" value="C:nucleus"/>
    <property type="evidence" value="ECO:0007669"/>
    <property type="project" value="TreeGrafter"/>
</dbReference>
<feature type="compositionally biased region" description="Low complexity" evidence="4">
    <location>
        <begin position="201"/>
        <end position="231"/>
    </location>
</feature>
<evidence type="ECO:0000259" key="5">
    <source>
        <dbReference type="PROSITE" id="PS50014"/>
    </source>
</evidence>
<dbReference type="PANTHER" id="PTHR22880:SF225">
    <property type="entry name" value="BROMODOMAIN-CONTAINING PROTEIN BET-1-RELATED"/>
    <property type="match status" value="1"/>
</dbReference>
<feature type="region of interest" description="Disordered" evidence="4">
    <location>
        <begin position="277"/>
        <end position="384"/>
    </location>
</feature>
<dbReference type="SUPFAM" id="SSF47370">
    <property type="entry name" value="Bromodomain"/>
    <property type="match status" value="2"/>
</dbReference>
<feature type="region of interest" description="Disordered" evidence="4">
    <location>
        <begin position="157"/>
        <end position="231"/>
    </location>
</feature>
<feature type="region of interest" description="Disordered" evidence="4">
    <location>
        <begin position="730"/>
        <end position="823"/>
    </location>
</feature>
<dbReference type="FunFam" id="1.20.1270.220:FF:000001">
    <property type="entry name" value="bromodomain-containing protein 2 isoform X1"/>
    <property type="match status" value="1"/>
</dbReference>
<dbReference type="PROSITE" id="PS51525">
    <property type="entry name" value="NET"/>
    <property type="match status" value="1"/>
</dbReference>
<feature type="compositionally biased region" description="Basic and acidic residues" evidence="4">
    <location>
        <begin position="327"/>
        <end position="369"/>
    </location>
</feature>
<dbReference type="Pfam" id="PF17035">
    <property type="entry name" value="BET"/>
    <property type="match status" value="1"/>
</dbReference>
<feature type="region of interest" description="Disordered" evidence="4">
    <location>
        <begin position="494"/>
        <end position="678"/>
    </location>
</feature>
<protein>
    <submittedName>
        <fullName evidence="7">Bromodomain-containing protein 2</fullName>
    </submittedName>
</protein>
<dbReference type="PRINTS" id="PR00503">
    <property type="entry name" value="BROMODOMAIN"/>
</dbReference>
<keyword evidence="2 3" id="KW-0103">Bromodomain</keyword>
<dbReference type="GO" id="GO:0006338">
    <property type="term" value="P:chromatin remodeling"/>
    <property type="evidence" value="ECO:0007669"/>
    <property type="project" value="TreeGrafter"/>
</dbReference>
<feature type="compositionally biased region" description="Low complexity" evidence="4">
    <location>
        <begin position="616"/>
        <end position="628"/>
    </location>
</feature>
<dbReference type="FunFam" id="1.20.920.10:FF:000003">
    <property type="entry name" value="Bromodomain-containing protein 2"/>
    <property type="match status" value="1"/>
</dbReference>
<dbReference type="Gene3D" id="1.20.920.10">
    <property type="entry name" value="Bromodomain-like"/>
    <property type="match status" value="2"/>
</dbReference>
<evidence type="ECO:0000313" key="8">
    <source>
        <dbReference type="Proteomes" id="UP000054359"/>
    </source>
</evidence>
<sequence length="823" mass="91186">MGAIQDENENKNNTSGNVMPKYVEPVLEPVNGIVQPPVIPPPDKPHRNTNQLHFLLKTVMKAVWKHQFAWPFYQPVDAVKLNIPDYHKIIKVPMDLGTIKKRLENHYYYSASECIQDCNTMFMNCYVYNKPGEDVVLMAQTLEKLFLTKIAEMPREETELPIPAPKNPGLKGKGKKGKGSRVNSVDSTSAKDTSTNSIPAVQSSQKSPMSTSSSTVSPTTVPGSTNSTTTLSASAVSSTGISQNLRSNSYAASAATVAPKKNVNSVDKVLTNTKVNSIHSNESHPPPQLPSITPQTAVMNQKGPAKAKRGVKRKADTTTPPAVNMKVEPEVTPPREPKMAKVATRRESGRPIKKPSKDLPELPGDRCLDNETSLCKQPSVKPKKGRMSEQMKYCNTVLKELFAKKHAGYAWPFYKPVDAQLLDLPDYHEVIKHPMDLGTVKRKMDNHEYKVPEEFAGDVRLIFTNCYKYNPPDHEVVAMARKLQDVFEMKYAKMPDEPSSNDLNLNSQNEKTEDSAPSVSSDMSSDSSSGSGSEDSEAEREKKLQMLQEQLKKVTEQISVLAAESRKRDKKKKKRKRKEKEEIKEVKVEEELPVMETSTVVPPVAPPPKQTKAAKKSNANKALNANSKVQNQNKRPRTNSKSSKKSKPPPAFDSDDEDNAKPMSYDEKRQLSLDINKLPGDKLGRVVHIIQSREPSLRDSNPDEIEIDFETLKPSTLRELEAYVASCLRKKPRKPYTARNKAAGKSKEEHIREKKQELEKRLQDVSGQLGQPPKKSNKKDAENANAEVAGGPSRLSASSSSSSESDSSTTSSSSSSSDTSDSE</sequence>
<feature type="non-terminal residue" evidence="7">
    <location>
        <position position="823"/>
    </location>
</feature>
<feature type="compositionally biased region" description="Basic residues" evidence="4">
    <location>
        <begin position="634"/>
        <end position="647"/>
    </location>
</feature>
<dbReference type="OrthoDB" id="6429594at2759"/>
<dbReference type="InterPro" id="IPR027353">
    <property type="entry name" value="NET_dom"/>
</dbReference>
<dbReference type="AlphaFoldDB" id="A0A087TLX1"/>
<dbReference type="Gene3D" id="1.20.1270.220">
    <property type="match status" value="1"/>
</dbReference>
<dbReference type="GO" id="GO:0006355">
    <property type="term" value="P:regulation of DNA-templated transcription"/>
    <property type="evidence" value="ECO:0007669"/>
    <property type="project" value="TreeGrafter"/>
</dbReference>
<proteinExistence type="predicted"/>